<keyword evidence="4" id="KW-1185">Reference proteome</keyword>
<evidence type="ECO:0000313" key="4">
    <source>
        <dbReference type="Proteomes" id="UP000006461"/>
    </source>
</evidence>
<feature type="compositionally biased region" description="Basic and acidic residues" evidence="1">
    <location>
        <begin position="326"/>
        <end position="336"/>
    </location>
</feature>
<protein>
    <submittedName>
        <fullName evidence="3">Uncharacterized protein</fullName>
    </submittedName>
</protein>
<keyword evidence="2" id="KW-1133">Transmembrane helix</keyword>
<dbReference type="EMBL" id="FO203431">
    <property type="protein sequence ID" value="CCH85633.1"/>
    <property type="molecule type" value="Genomic_DNA"/>
</dbReference>
<dbReference type="KEGG" id="mmar:MODMU_0161"/>
<dbReference type="AlphaFoldDB" id="I4EQH0"/>
<accession>I4EQH0</accession>
<dbReference type="HOGENOM" id="CLU_825880_0_0_11"/>
<sequence length="336" mass="36339">MHQLGVSAVGPAAAQTSSGQQAAVFDSAARAWSAVLAVYDWPNSSVVVRDETGGNMAKPTGAVNDPFNLSLAWTAIAALGLIALGLVFNWVGDDGTLLDSTGGALFSLGLVTFISDFYLRRAYTYDLIRLVELSGHVKDVGFRRAETDRHIGWAQIFAGGTAYRFYLPVPTAWLSREWPSVLDAAQKRDVAVSVYLPDPAGPLLASQAGLVGQDAERFAASLEGVAETIEADWKNAAAANLLRPGSHVTIYLVTDLMPCGLVSVDAKHALLAHEVAVRTTQGPIVFQFEKEDESVPLPWFSRQWENISKKTYDKKYESSTPTLDLARSRTPIEEPT</sequence>
<feature type="transmembrane region" description="Helical" evidence="2">
    <location>
        <begin position="71"/>
        <end position="91"/>
    </location>
</feature>
<keyword evidence="2" id="KW-0812">Transmembrane</keyword>
<name>I4EQH0_MODI5</name>
<organism evidence="3 4">
    <name type="scientific">Modestobacter italicus (strain DSM 44449 / CECT 9708 / BC 501)</name>
    <dbReference type="NCBI Taxonomy" id="2732864"/>
    <lineage>
        <taxon>Bacteria</taxon>
        <taxon>Bacillati</taxon>
        <taxon>Actinomycetota</taxon>
        <taxon>Actinomycetes</taxon>
        <taxon>Geodermatophilales</taxon>
        <taxon>Geodermatophilaceae</taxon>
        <taxon>Modestobacter</taxon>
    </lineage>
</organism>
<dbReference type="Proteomes" id="UP000006461">
    <property type="component" value="Chromosome"/>
</dbReference>
<keyword evidence="2" id="KW-0472">Membrane</keyword>
<evidence type="ECO:0000313" key="3">
    <source>
        <dbReference type="EMBL" id="CCH85633.1"/>
    </source>
</evidence>
<proteinExistence type="predicted"/>
<dbReference type="STRING" id="477641.MODMU_0161"/>
<feature type="region of interest" description="Disordered" evidence="1">
    <location>
        <begin position="314"/>
        <end position="336"/>
    </location>
</feature>
<gene>
    <name evidence="3" type="ordered locus">MODMU_0161</name>
</gene>
<feature type="transmembrane region" description="Helical" evidence="2">
    <location>
        <begin position="103"/>
        <end position="119"/>
    </location>
</feature>
<evidence type="ECO:0000256" key="1">
    <source>
        <dbReference type="SAM" id="MobiDB-lite"/>
    </source>
</evidence>
<evidence type="ECO:0000256" key="2">
    <source>
        <dbReference type="SAM" id="Phobius"/>
    </source>
</evidence>
<reference evidence="3 4" key="1">
    <citation type="journal article" date="2012" name="J. Bacteriol.">
        <title>Genome Sequence of Radiation-Resistant Modestobacter marinus Strain BC501, a Representative Actinobacterium That Thrives on Calcareous Stone Surfaces.</title>
        <authorList>
            <person name="Normand P."/>
            <person name="Gury J."/>
            <person name="Pujic P."/>
            <person name="Chouaia B."/>
            <person name="Crotti E."/>
            <person name="Brusetti L."/>
            <person name="Daffonchio D."/>
            <person name="Vacherie B."/>
            <person name="Barbe V."/>
            <person name="Medigue C."/>
            <person name="Calteau A."/>
            <person name="Ghodhbane-Gtari F."/>
            <person name="Essoussi I."/>
            <person name="Nouioui I."/>
            <person name="Abbassi-Ghozzi I."/>
            <person name="Gtari M."/>
        </authorList>
    </citation>
    <scope>NUCLEOTIDE SEQUENCE [LARGE SCALE GENOMIC DNA]</scope>
    <source>
        <strain evidence="4">BC 501</strain>
    </source>
</reference>